<dbReference type="AlphaFoldDB" id="A0A0N5AWR6"/>
<dbReference type="PANTHER" id="PTHR21676:SF6">
    <property type="entry name" value="PROTEIN STUM"/>
    <property type="match status" value="1"/>
</dbReference>
<protein>
    <submittedName>
        <fullName evidence="7">Transmembrane protein 144</fullName>
    </submittedName>
</protein>
<keyword evidence="3 5" id="KW-1133">Transmembrane helix</keyword>
<dbReference type="PANTHER" id="PTHR21676">
    <property type="entry name" value="PROTEIN STUM"/>
    <property type="match status" value="1"/>
</dbReference>
<dbReference type="Proteomes" id="UP000046393">
    <property type="component" value="Unplaced"/>
</dbReference>
<evidence type="ECO:0000256" key="4">
    <source>
        <dbReference type="ARBA" id="ARBA00023136"/>
    </source>
</evidence>
<evidence type="ECO:0000313" key="7">
    <source>
        <dbReference type="WBParaSite" id="SMUV_0000937701-mRNA-1"/>
    </source>
</evidence>
<feature type="transmembrane region" description="Helical" evidence="5">
    <location>
        <begin position="34"/>
        <end position="67"/>
    </location>
</feature>
<proteinExistence type="predicted"/>
<evidence type="ECO:0000256" key="3">
    <source>
        <dbReference type="ARBA" id="ARBA00022989"/>
    </source>
</evidence>
<sequence length="96" mass="10610">MLSIKTDKKVLGTLLATFSIPCCAKVERCSKVYAFWMNLLAAVIQFVTFPLVVGCVWSVYWGVLFIMTAQEHQTTRGVNNGCRNQLTSVHGEPIAG</sequence>
<dbReference type="GO" id="GO:0016020">
    <property type="term" value="C:membrane"/>
    <property type="evidence" value="ECO:0007669"/>
    <property type="project" value="UniProtKB-SubCell"/>
</dbReference>
<name>A0A0N5AWR6_9BILA</name>
<keyword evidence="2 5" id="KW-0812">Transmembrane</keyword>
<accession>A0A0N5AWR6</accession>
<keyword evidence="4 5" id="KW-0472">Membrane</keyword>
<evidence type="ECO:0000256" key="1">
    <source>
        <dbReference type="ARBA" id="ARBA00004141"/>
    </source>
</evidence>
<comment type="subcellular location">
    <subcellularLocation>
        <location evidence="1">Membrane</location>
        <topology evidence="1">Multi-pass membrane protein</topology>
    </subcellularLocation>
</comment>
<evidence type="ECO:0000256" key="5">
    <source>
        <dbReference type="SAM" id="Phobius"/>
    </source>
</evidence>
<keyword evidence="6" id="KW-1185">Reference proteome</keyword>
<evidence type="ECO:0000256" key="2">
    <source>
        <dbReference type="ARBA" id="ARBA00022692"/>
    </source>
</evidence>
<dbReference type="WBParaSite" id="SMUV_0000937701-mRNA-1">
    <property type="protein sequence ID" value="SMUV_0000937701-mRNA-1"/>
    <property type="gene ID" value="SMUV_0000937701"/>
</dbReference>
<organism evidence="6 7">
    <name type="scientific">Syphacia muris</name>
    <dbReference type="NCBI Taxonomy" id="451379"/>
    <lineage>
        <taxon>Eukaryota</taxon>
        <taxon>Metazoa</taxon>
        <taxon>Ecdysozoa</taxon>
        <taxon>Nematoda</taxon>
        <taxon>Chromadorea</taxon>
        <taxon>Rhabditida</taxon>
        <taxon>Spirurina</taxon>
        <taxon>Oxyuridomorpha</taxon>
        <taxon>Oxyuroidea</taxon>
        <taxon>Oxyuridae</taxon>
        <taxon>Syphacia</taxon>
    </lineage>
</organism>
<evidence type="ECO:0000313" key="6">
    <source>
        <dbReference type="Proteomes" id="UP000046393"/>
    </source>
</evidence>
<reference evidence="7" key="1">
    <citation type="submission" date="2017-02" db="UniProtKB">
        <authorList>
            <consortium name="WormBaseParasite"/>
        </authorList>
    </citation>
    <scope>IDENTIFICATION</scope>
</reference>
<dbReference type="InterPro" id="IPR026673">
    <property type="entry name" value="SPEC3/Stum"/>
</dbReference>
<dbReference type="Pfam" id="PF15795">
    <property type="entry name" value="Spec3"/>
    <property type="match status" value="1"/>
</dbReference>